<sequence length="77" mass="8412">MGIAFLLDPSTDIDDFIGTDDEIVDDQICEMAAKCGLLTPTTGVPILIAEILAFKSKKRRGGKAMREKYSVSSPWGY</sequence>
<gene>
    <name evidence="1" type="ORF">Pfra01_001503700</name>
</gene>
<comment type="caution">
    <text evidence="1">The sequence shown here is derived from an EMBL/GenBank/DDBJ whole genome shotgun (WGS) entry which is preliminary data.</text>
</comment>
<dbReference type="AlphaFoldDB" id="A0A9W7CYS6"/>
<protein>
    <submittedName>
        <fullName evidence="1">Unnamed protein product</fullName>
    </submittedName>
</protein>
<proteinExistence type="predicted"/>
<dbReference type="OrthoDB" id="91592at2759"/>
<evidence type="ECO:0000313" key="1">
    <source>
        <dbReference type="EMBL" id="GMF43875.1"/>
    </source>
</evidence>
<keyword evidence="2" id="KW-1185">Reference proteome</keyword>
<organism evidence="1 2">
    <name type="scientific">Phytophthora fragariaefolia</name>
    <dbReference type="NCBI Taxonomy" id="1490495"/>
    <lineage>
        <taxon>Eukaryota</taxon>
        <taxon>Sar</taxon>
        <taxon>Stramenopiles</taxon>
        <taxon>Oomycota</taxon>
        <taxon>Peronosporomycetes</taxon>
        <taxon>Peronosporales</taxon>
        <taxon>Peronosporaceae</taxon>
        <taxon>Phytophthora</taxon>
    </lineage>
</organism>
<evidence type="ECO:0000313" key="2">
    <source>
        <dbReference type="Proteomes" id="UP001165121"/>
    </source>
</evidence>
<name>A0A9W7CYS6_9STRA</name>
<reference evidence="1" key="1">
    <citation type="submission" date="2023-04" db="EMBL/GenBank/DDBJ databases">
        <title>Phytophthora fragariaefolia NBRC 109709.</title>
        <authorList>
            <person name="Ichikawa N."/>
            <person name="Sato H."/>
            <person name="Tonouchi N."/>
        </authorList>
    </citation>
    <scope>NUCLEOTIDE SEQUENCE</scope>
    <source>
        <strain evidence="1">NBRC 109709</strain>
    </source>
</reference>
<dbReference type="Proteomes" id="UP001165121">
    <property type="component" value="Unassembled WGS sequence"/>
</dbReference>
<accession>A0A9W7CYS6</accession>
<dbReference type="EMBL" id="BSXT01001598">
    <property type="protein sequence ID" value="GMF43875.1"/>
    <property type="molecule type" value="Genomic_DNA"/>
</dbReference>